<dbReference type="InParanoid" id="D8Q7H0"/>
<dbReference type="HOGENOM" id="CLU_2655848_0_0_1"/>
<dbReference type="AlphaFoldDB" id="D8Q7H0"/>
<dbReference type="GeneID" id="9587447"/>
<keyword evidence="2" id="KW-1185">Reference proteome</keyword>
<protein>
    <submittedName>
        <fullName evidence="1">Expressed protein</fullName>
    </submittedName>
</protein>
<dbReference type="EMBL" id="GL377307">
    <property type="protein sequence ID" value="EFI96024.1"/>
    <property type="molecule type" value="Genomic_DNA"/>
</dbReference>
<evidence type="ECO:0000313" key="1">
    <source>
        <dbReference type="EMBL" id="EFI96024.1"/>
    </source>
</evidence>
<name>D8Q7H0_SCHCM</name>
<evidence type="ECO:0000313" key="2">
    <source>
        <dbReference type="Proteomes" id="UP000007431"/>
    </source>
</evidence>
<dbReference type="Proteomes" id="UP000007431">
    <property type="component" value="Unassembled WGS sequence"/>
</dbReference>
<sequence length="76" mass="8229">MAATEAQDDLQTERIVPDKLEVPEPVMHVAPQPAAVTPLGVGAARLPLGDVTNRPGLTRSRTITNSKPLIRPPWRL</sequence>
<dbReference type="VEuPathDB" id="FungiDB:SCHCODRAFT_01038650"/>
<organism evidence="2">
    <name type="scientific">Schizophyllum commune (strain H4-8 / FGSC 9210)</name>
    <name type="common">Split gill fungus</name>
    <dbReference type="NCBI Taxonomy" id="578458"/>
    <lineage>
        <taxon>Eukaryota</taxon>
        <taxon>Fungi</taxon>
        <taxon>Dikarya</taxon>
        <taxon>Basidiomycota</taxon>
        <taxon>Agaricomycotina</taxon>
        <taxon>Agaricomycetes</taxon>
        <taxon>Agaricomycetidae</taxon>
        <taxon>Agaricales</taxon>
        <taxon>Schizophyllaceae</taxon>
        <taxon>Schizophyllum</taxon>
    </lineage>
</organism>
<accession>D8Q7H0</accession>
<dbReference type="KEGG" id="scm:SCHCO_01038650"/>
<gene>
    <name evidence="1" type="ORF">SCHCODRAFT_85352</name>
</gene>
<reference evidence="1 2" key="1">
    <citation type="journal article" date="2010" name="Nat. Biotechnol.">
        <title>Genome sequence of the model mushroom Schizophyllum commune.</title>
        <authorList>
            <person name="Ohm R.A."/>
            <person name="de Jong J.F."/>
            <person name="Lugones L.G."/>
            <person name="Aerts A."/>
            <person name="Kothe E."/>
            <person name="Stajich J.E."/>
            <person name="de Vries R.P."/>
            <person name="Record E."/>
            <person name="Levasseur A."/>
            <person name="Baker S.E."/>
            <person name="Bartholomew K.A."/>
            <person name="Coutinho P.M."/>
            <person name="Erdmann S."/>
            <person name="Fowler T.J."/>
            <person name="Gathman A.C."/>
            <person name="Lombard V."/>
            <person name="Henrissat B."/>
            <person name="Knabe N."/>
            <person name="Kuees U."/>
            <person name="Lilly W.W."/>
            <person name="Lindquist E."/>
            <person name="Lucas S."/>
            <person name="Magnuson J.K."/>
            <person name="Piumi F."/>
            <person name="Raudaskoski M."/>
            <person name="Salamov A."/>
            <person name="Schmutz J."/>
            <person name="Schwarze F.W.M.R."/>
            <person name="vanKuyk P.A."/>
            <person name="Horton J.S."/>
            <person name="Grigoriev I.V."/>
            <person name="Woesten H.A.B."/>
        </authorList>
    </citation>
    <scope>NUCLEOTIDE SEQUENCE [LARGE SCALE GENOMIC DNA]</scope>
    <source>
        <strain evidence="2">H4-8 / FGSC 9210</strain>
    </source>
</reference>
<proteinExistence type="predicted"/>
<dbReference type="RefSeq" id="XP_003030927.1">
    <property type="nucleotide sequence ID" value="XM_003030881.1"/>
</dbReference>